<sequence>MKTLAILSLGLLSTFQAAMADVQVEINEIIFTDGRPSRHAIVDLPYIDDSVLPKDQPCPALPFGSRNVRLLTGNLTVPTFCYLYSQYCHDAFGRIDNEEPFADHPPGAVWSVRCFVDDDE</sequence>
<protein>
    <submittedName>
        <fullName evidence="2">Uncharacterized protein</fullName>
    </submittedName>
</protein>
<dbReference type="EMBL" id="JBFXLU010000150">
    <property type="protein sequence ID" value="KAL2838122.1"/>
    <property type="molecule type" value="Genomic_DNA"/>
</dbReference>
<keyword evidence="1" id="KW-0732">Signal</keyword>
<feature type="signal peptide" evidence="1">
    <location>
        <begin position="1"/>
        <end position="20"/>
    </location>
</feature>
<gene>
    <name evidence="2" type="ORF">BJY01DRAFT_38372</name>
</gene>
<dbReference type="Proteomes" id="UP001610446">
    <property type="component" value="Unassembled WGS sequence"/>
</dbReference>
<name>A0ABR4JG61_9EURO</name>
<proteinExistence type="predicted"/>
<evidence type="ECO:0000256" key="1">
    <source>
        <dbReference type="SAM" id="SignalP"/>
    </source>
</evidence>
<comment type="caution">
    <text evidence="2">The sequence shown here is derived from an EMBL/GenBank/DDBJ whole genome shotgun (WGS) entry which is preliminary data.</text>
</comment>
<accession>A0ABR4JG61</accession>
<evidence type="ECO:0000313" key="2">
    <source>
        <dbReference type="EMBL" id="KAL2838122.1"/>
    </source>
</evidence>
<evidence type="ECO:0000313" key="3">
    <source>
        <dbReference type="Proteomes" id="UP001610446"/>
    </source>
</evidence>
<organism evidence="2 3">
    <name type="scientific">Aspergillus pseudoustus</name>
    <dbReference type="NCBI Taxonomy" id="1810923"/>
    <lineage>
        <taxon>Eukaryota</taxon>
        <taxon>Fungi</taxon>
        <taxon>Dikarya</taxon>
        <taxon>Ascomycota</taxon>
        <taxon>Pezizomycotina</taxon>
        <taxon>Eurotiomycetes</taxon>
        <taxon>Eurotiomycetidae</taxon>
        <taxon>Eurotiales</taxon>
        <taxon>Aspergillaceae</taxon>
        <taxon>Aspergillus</taxon>
        <taxon>Aspergillus subgen. Nidulantes</taxon>
    </lineage>
</organism>
<feature type="chain" id="PRO_5047090553" evidence="1">
    <location>
        <begin position="21"/>
        <end position="120"/>
    </location>
</feature>
<reference evidence="2 3" key="1">
    <citation type="submission" date="2024-07" db="EMBL/GenBank/DDBJ databases">
        <title>Section-level genome sequencing and comparative genomics of Aspergillus sections Usti and Cavernicolus.</title>
        <authorList>
            <consortium name="Lawrence Berkeley National Laboratory"/>
            <person name="Nybo J.L."/>
            <person name="Vesth T.C."/>
            <person name="Theobald S."/>
            <person name="Frisvad J.C."/>
            <person name="Larsen T.O."/>
            <person name="Kjaerboelling I."/>
            <person name="Rothschild-Mancinelli K."/>
            <person name="Lyhne E.K."/>
            <person name="Kogle M.E."/>
            <person name="Barry K."/>
            <person name="Clum A."/>
            <person name="Na H."/>
            <person name="Ledsgaard L."/>
            <person name="Lin J."/>
            <person name="Lipzen A."/>
            <person name="Kuo A."/>
            <person name="Riley R."/>
            <person name="Mondo S."/>
            <person name="Labutti K."/>
            <person name="Haridas S."/>
            <person name="Pangalinan J."/>
            <person name="Salamov A.A."/>
            <person name="Simmons B.A."/>
            <person name="Magnuson J.K."/>
            <person name="Chen J."/>
            <person name="Drula E."/>
            <person name="Henrissat B."/>
            <person name="Wiebenga A."/>
            <person name="Lubbers R.J."/>
            <person name="Gomes A.C."/>
            <person name="Makela M.R."/>
            <person name="Stajich J."/>
            <person name="Grigoriev I.V."/>
            <person name="Mortensen U.H."/>
            <person name="De Vries R.P."/>
            <person name="Baker S.E."/>
            <person name="Andersen M.R."/>
        </authorList>
    </citation>
    <scope>NUCLEOTIDE SEQUENCE [LARGE SCALE GENOMIC DNA]</scope>
    <source>
        <strain evidence="2 3">CBS 123904</strain>
    </source>
</reference>
<keyword evidence="3" id="KW-1185">Reference proteome</keyword>